<accession>A0ABY9QIJ7</accession>
<proteinExistence type="predicted"/>
<evidence type="ECO:0000313" key="2">
    <source>
        <dbReference type="EMBL" id="WMV77852.1"/>
    </source>
</evidence>
<protein>
    <submittedName>
        <fullName evidence="2">Uncharacterized protein</fullName>
    </submittedName>
</protein>
<feature type="region of interest" description="Disordered" evidence="1">
    <location>
        <begin position="1"/>
        <end position="28"/>
    </location>
</feature>
<name>A0ABY9QIJ7_GEOTD</name>
<dbReference type="GeneID" id="87620887"/>
<gene>
    <name evidence="2" type="ORF">HSX42_08995</name>
</gene>
<dbReference type="RefSeq" id="WP_008879180.1">
    <property type="nucleotide sequence ID" value="NZ_CP017690.1"/>
</dbReference>
<keyword evidence="3" id="KW-1185">Reference proteome</keyword>
<sequence>MMDRWDESGATFGCPRYTPGTGVPDEMSPIRDIARGFENGRPPVIEITPADGRQEADADDIDFPPADRAF</sequence>
<dbReference type="EMBL" id="CP133461">
    <property type="protein sequence ID" value="WMV77852.1"/>
    <property type="molecule type" value="Genomic_DNA"/>
</dbReference>
<evidence type="ECO:0000256" key="1">
    <source>
        <dbReference type="SAM" id="MobiDB-lite"/>
    </source>
</evidence>
<reference evidence="2 3" key="1">
    <citation type="submission" date="2023-08" db="EMBL/GenBank/DDBJ databases">
        <title>Complete genome sequence of Geobacillus thermodenitrificans K1041, a genetically tractable strain representative of the genus Geobacillus.</title>
        <authorList>
            <person name="Kani S."/>
            <person name="Suzuki H."/>
        </authorList>
    </citation>
    <scope>NUCLEOTIDE SEQUENCE [LARGE SCALE GENOMIC DNA]</scope>
    <source>
        <strain evidence="2 3">K1041</strain>
    </source>
</reference>
<organism evidence="2 3">
    <name type="scientific">Geobacillus thermodenitrificans</name>
    <dbReference type="NCBI Taxonomy" id="33940"/>
    <lineage>
        <taxon>Bacteria</taxon>
        <taxon>Bacillati</taxon>
        <taxon>Bacillota</taxon>
        <taxon>Bacilli</taxon>
        <taxon>Bacillales</taxon>
        <taxon>Anoxybacillaceae</taxon>
        <taxon>Geobacillus</taxon>
    </lineage>
</organism>
<feature type="region of interest" description="Disordered" evidence="1">
    <location>
        <begin position="47"/>
        <end position="70"/>
    </location>
</feature>
<dbReference type="Proteomes" id="UP001297580">
    <property type="component" value="Chromosome"/>
</dbReference>
<evidence type="ECO:0000313" key="3">
    <source>
        <dbReference type="Proteomes" id="UP001297580"/>
    </source>
</evidence>